<evidence type="ECO:0000256" key="3">
    <source>
        <dbReference type="HAMAP-Rule" id="MF_00849"/>
    </source>
</evidence>
<dbReference type="SMART" id="SM00838">
    <property type="entry name" value="EFG_C"/>
    <property type="match status" value="1"/>
</dbReference>
<proteinExistence type="inferred from homology"/>
<keyword evidence="3" id="KW-0690">Ribosome biogenesis</keyword>
<keyword evidence="3" id="KW-0699">rRNA-binding</keyword>
<dbReference type="InterPro" id="IPR006298">
    <property type="entry name" value="BipA"/>
</dbReference>
<keyword evidence="2 3" id="KW-0342">GTP-binding</keyword>
<evidence type="ECO:0000256" key="1">
    <source>
        <dbReference type="ARBA" id="ARBA00022741"/>
    </source>
</evidence>
<dbReference type="Pfam" id="PF00009">
    <property type="entry name" value="GTP_EFTU"/>
    <property type="match status" value="1"/>
</dbReference>
<dbReference type="GO" id="GO:0000027">
    <property type="term" value="P:ribosomal large subunit assembly"/>
    <property type="evidence" value="ECO:0007669"/>
    <property type="project" value="UniProtKB-UniRule"/>
</dbReference>
<dbReference type="CDD" id="cd03710">
    <property type="entry name" value="BipA_TypA_C"/>
    <property type="match status" value="1"/>
</dbReference>
<comment type="function">
    <text evidence="3">A 50S ribosomal subunit assembly protein with GTPase activity, required for 50S subunit assembly at low temperatures, may also play a role in translation. Binds GTP and analogs. Binds the 70S ribosome between the 30S and 50S subunits, in a similar position as ribosome-bound EF-G; it contacts a number of ribosomal proteins, both rRNAs and the A-site tRNA.</text>
</comment>
<dbReference type="Gene3D" id="3.30.70.870">
    <property type="entry name" value="Elongation Factor G (Translational Gtpase), domain 3"/>
    <property type="match status" value="1"/>
</dbReference>
<dbReference type="Proteomes" id="UP000471745">
    <property type="component" value="Unassembled WGS sequence"/>
</dbReference>
<dbReference type="RefSeq" id="WP_033272166.1">
    <property type="nucleotide sequence ID" value="NZ_JAAGNA010000002.1"/>
</dbReference>
<dbReference type="InterPro" id="IPR042116">
    <property type="entry name" value="TypA/BipA_C"/>
</dbReference>
<comment type="subunit">
    <text evidence="3">Monomer.</text>
</comment>
<organism evidence="5 6">
    <name type="scientific">Actinospica acidiphila</name>
    <dbReference type="NCBI Taxonomy" id="304899"/>
    <lineage>
        <taxon>Bacteria</taxon>
        <taxon>Bacillati</taxon>
        <taxon>Actinomycetota</taxon>
        <taxon>Actinomycetes</taxon>
        <taxon>Catenulisporales</taxon>
        <taxon>Actinospicaceae</taxon>
        <taxon>Actinospica</taxon>
    </lineage>
</organism>
<dbReference type="EC" id="3.6.5.-" evidence="3"/>
<accession>A0A9X5HAC2</accession>
<keyword evidence="3" id="KW-0378">Hydrolase</keyword>
<comment type="subcellular location">
    <subcellularLocation>
        <location evidence="3">Cytoplasm</location>
    </subcellularLocation>
    <text evidence="3">Binds to ribosomes.</text>
</comment>
<gene>
    <name evidence="5" type="primary">typA</name>
    <name evidence="3" type="synonym">bipA</name>
    <name evidence="5" type="ORF">G3I18_00125</name>
</gene>
<dbReference type="GO" id="GO:1990904">
    <property type="term" value="C:ribonucleoprotein complex"/>
    <property type="evidence" value="ECO:0007669"/>
    <property type="project" value="TreeGrafter"/>
</dbReference>
<dbReference type="Pfam" id="PF03144">
    <property type="entry name" value="GTP_EFTU_D2"/>
    <property type="match status" value="1"/>
</dbReference>
<comment type="catalytic activity">
    <reaction evidence="3">
        <text>GTP + H2O = GDP + phosphate + H(+)</text>
        <dbReference type="Rhea" id="RHEA:19669"/>
        <dbReference type="ChEBI" id="CHEBI:15377"/>
        <dbReference type="ChEBI" id="CHEBI:15378"/>
        <dbReference type="ChEBI" id="CHEBI:37565"/>
        <dbReference type="ChEBI" id="CHEBI:43474"/>
        <dbReference type="ChEBI" id="CHEBI:58189"/>
    </reaction>
</comment>
<dbReference type="FunFam" id="2.40.30.10:FF:000033">
    <property type="entry name" value="GTP-binding protein TypA"/>
    <property type="match status" value="1"/>
</dbReference>
<dbReference type="SUPFAM" id="SSF50447">
    <property type="entry name" value="Translation proteins"/>
    <property type="match status" value="1"/>
</dbReference>
<dbReference type="Gene3D" id="3.40.50.300">
    <property type="entry name" value="P-loop containing nucleotide triphosphate hydrolases"/>
    <property type="match status" value="1"/>
</dbReference>
<dbReference type="PRINTS" id="PR00315">
    <property type="entry name" value="ELONGATNFCT"/>
</dbReference>
<comment type="caution">
    <text evidence="5">The sequence shown here is derived from an EMBL/GenBank/DDBJ whole genome shotgun (WGS) entry which is preliminary data.</text>
</comment>
<feature type="binding site" evidence="3">
    <location>
        <begin position="20"/>
        <end position="25"/>
    </location>
    <ligand>
        <name>GTP</name>
        <dbReference type="ChEBI" id="CHEBI:37565"/>
    </ligand>
</feature>
<dbReference type="InterPro" id="IPR048876">
    <property type="entry name" value="BipA_C"/>
</dbReference>
<dbReference type="PROSITE" id="PS51722">
    <property type="entry name" value="G_TR_2"/>
    <property type="match status" value="1"/>
</dbReference>
<dbReference type="InterPro" id="IPR000640">
    <property type="entry name" value="EFG_V-like"/>
</dbReference>
<dbReference type="HAMAP" id="MF_00849">
    <property type="entry name" value="BipA"/>
    <property type="match status" value="1"/>
</dbReference>
<dbReference type="FunFam" id="3.30.70.240:FF:000002">
    <property type="entry name" value="GTP-binding protein TypA"/>
    <property type="match status" value="1"/>
</dbReference>
<feature type="domain" description="Tr-type G" evidence="4">
    <location>
        <begin position="8"/>
        <end position="217"/>
    </location>
</feature>
<name>A0A9X5HAC2_9ACTN</name>
<dbReference type="GeneID" id="97449521"/>
<dbReference type="GO" id="GO:0043022">
    <property type="term" value="F:ribosome binding"/>
    <property type="evidence" value="ECO:0007669"/>
    <property type="project" value="UniProtKB-UniRule"/>
</dbReference>
<dbReference type="GO" id="GO:0003924">
    <property type="term" value="F:GTPase activity"/>
    <property type="evidence" value="ECO:0007669"/>
    <property type="project" value="UniProtKB-UniRule"/>
</dbReference>
<dbReference type="SUPFAM" id="SSF54980">
    <property type="entry name" value="EF-G C-terminal domain-like"/>
    <property type="match status" value="2"/>
</dbReference>
<dbReference type="FunFam" id="2.40.50.250:FF:000001">
    <property type="entry name" value="GTP-binding protein TypA"/>
    <property type="match status" value="1"/>
</dbReference>
<dbReference type="InterPro" id="IPR047041">
    <property type="entry name" value="BipA_GTP-bd_dom"/>
</dbReference>
<evidence type="ECO:0000259" key="4">
    <source>
        <dbReference type="PROSITE" id="PS51722"/>
    </source>
</evidence>
<dbReference type="Gene3D" id="3.30.70.240">
    <property type="match status" value="1"/>
</dbReference>
<dbReference type="CDD" id="cd03691">
    <property type="entry name" value="BipA_TypA_II"/>
    <property type="match status" value="1"/>
</dbReference>
<dbReference type="InterPro" id="IPR027417">
    <property type="entry name" value="P-loop_NTPase"/>
</dbReference>
<keyword evidence="6" id="KW-1185">Reference proteome</keyword>
<dbReference type="InterPro" id="IPR005225">
    <property type="entry name" value="Small_GTP-bd"/>
</dbReference>
<dbReference type="GO" id="GO:0019843">
    <property type="term" value="F:rRNA binding"/>
    <property type="evidence" value="ECO:0007669"/>
    <property type="project" value="UniProtKB-KW"/>
</dbReference>
<keyword evidence="1 3" id="KW-0547">Nucleotide-binding</keyword>
<dbReference type="GO" id="GO:0005525">
    <property type="term" value="F:GTP binding"/>
    <property type="evidence" value="ECO:0007669"/>
    <property type="project" value="UniProtKB-UniRule"/>
</dbReference>
<dbReference type="InterPro" id="IPR035647">
    <property type="entry name" value="EFG_III/V"/>
</dbReference>
<dbReference type="AlphaFoldDB" id="A0A9X5HAC2"/>
<dbReference type="InterPro" id="IPR009000">
    <property type="entry name" value="Transl_B-barrel_sf"/>
</dbReference>
<reference evidence="5 6" key="1">
    <citation type="submission" date="2020-01" db="EMBL/GenBank/DDBJ databases">
        <title>Insect and environment-associated Actinomycetes.</title>
        <authorList>
            <person name="Currrie C."/>
            <person name="Chevrette M."/>
            <person name="Carlson C."/>
            <person name="Stubbendieck R."/>
            <person name="Wendt-Pienkowski E."/>
        </authorList>
    </citation>
    <scope>NUCLEOTIDE SEQUENCE [LARGE SCALE GENOMIC DNA]</scope>
    <source>
        <strain evidence="5 6">SID8189</strain>
    </source>
</reference>
<evidence type="ECO:0000313" key="5">
    <source>
        <dbReference type="EMBL" id="NEC47001.1"/>
    </source>
</evidence>
<dbReference type="FunFam" id="3.40.50.300:FF:000463">
    <property type="entry name" value="GTP-binding protein TypA"/>
    <property type="match status" value="1"/>
</dbReference>
<dbReference type="NCBIfam" id="TIGR00231">
    <property type="entry name" value="small_GTP"/>
    <property type="match status" value="1"/>
</dbReference>
<dbReference type="Gene3D" id="2.40.30.10">
    <property type="entry name" value="Translation factors"/>
    <property type="match status" value="1"/>
</dbReference>
<dbReference type="InterPro" id="IPR000795">
    <property type="entry name" value="T_Tr_GTP-bd_dom"/>
</dbReference>
<keyword evidence="3" id="KW-0820">tRNA-binding</keyword>
<dbReference type="FunFam" id="3.30.70.870:FF:000003">
    <property type="entry name" value="GTP-binding protein TypA"/>
    <property type="match status" value="1"/>
</dbReference>
<dbReference type="EMBL" id="JAAGNA010000002">
    <property type="protein sequence ID" value="NEC47001.1"/>
    <property type="molecule type" value="Genomic_DNA"/>
</dbReference>
<dbReference type="Gene3D" id="2.40.50.250">
    <property type="entry name" value="bipa protein"/>
    <property type="match status" value="1"/>
</dbReference>
<keyword evidence="3" id="KW-0963">Cytoplasm</keyword>
<dbReference type="InterPro" id="IPR004161">
    <property type="entry name" value="EFTu-like_2"/>
</dbReference>
<dbReference type="GO" id="GO:0000049">
    <property type="term" value="F:tRNA binding"/>
    <property type="evidence" value="ECO:0007669"/>
    <property type="project" value="UniProtKB-KW"/>
</dbReference>
<comment type="similarity">
    <text evidence="3">Belongs to the TRAFAC class translation factor GTPase superfamily. Classic translation factor GTPase family. BipA subfamily.</text>
</comment>
<dbReference type="NCBIfam" id="TIGR01394">
    <property type="entry name" value="TypA_BipA"/>
    <property type="match status" value="1"/>
</dbReference>
<dbReference type="Pfam" id="PF00679">
    <property type="entry name" value="EFG_C"/>
    <property type="match status" value="1"/>
</dbReference>
<dbReference type="InterPro" id="IPR047042">
    <property type="entry name" value="BipA_II"/>
</dbReference>
<dbReference type="PANTHER" id="PTHR42908:SF8">
    <property type="entry name" value="TR-TYPE G DOMAIN-CONTAINING PROTEIN"/>
    <property type="match status" value="1"/>
</dbReference>
<dbReference type="CDD" id="cd01891">
    <property type="entry name" value="TypA_BipA"/>
    <property type="match status" value="1"/>
</dbReference>
<protein>
    <recommendedName>
        <fullName evidence="3">Large ribosomal subunit assembly factor BipA</fullName>
        <ecNumber evidence="3">3.6.5.-</ecNumber>
    </recommendedName>
    <alternativeName>
        <fullName evidence="3">GTP-binding protein BipA</fullName>
    </alternativeName>
</protein>
<keyword evidence="3" id="KW-0694">RNA-binding</keyword>
<dbReference type="InterPro" id="IPR031157">
    <property type="entry name" value="G_TR_CS"/>
</dbReference>
<dbReference type="PANTHER" id="PTHR42908">
    <property type="entry name" value="TRANSLATION ELONGATION FACTOR-RELATED"/>
    <property type="match status" value="1"/>
</dbReference>
<dbReference type="PROSITE" id="PS00301">
    <property type="entry name" value="G_TR_1"/>
    <property type="match status" value="1"/>
</dbReference>
<feature type="binding site" evidence="3">
    <location>
        <begin position="141"/>
        <end position="144"/>
    </location>
    <ligand>
        <name>GTP</name>
        <dbReference type="ChEBI" id="CHEBI:37565"/>
    </ligand>
</feature>
<sequence>MAPSVTRHDIRNVAIVAHVDHGKTTIVDGMLKQAGAFAAHQLDQVDDRMMDSNDLEREKGITILAKNTAVKYHPKDGGEPITINIIDTPGHADFGGEVERGLSMVDGVVLLVDASEGPLPQTRFVLRKALQQRLPIILCINKTDRPDARIDEVVNETYDLFLDLDADEEQIEFPIVYACGRDGIASLTKPDDGTVPGDSDSLEPFFSTILEHIPAPTYEEGAPLQAHVTNLDADNFLGRIALLRVHQGELKKGQTVAWMKRDGSVSNVRISELMMTEALTRKPAEKAGPGDICAVAGIPDIMIGETLADQENPVALPLITVDEPAISMTIGTNTSPLVGRGGTGKGADNKAAVKDRKVTARQVKDRLDRELIGNVSLRVLETERPDAWEVQGRGELALAILVEQMRREGYELTVGKPQVVTKEVDGKVYEPVERMTIDVPEEHMGAVTQLMGVRKGRMDNMSNHGSGWVRMEFVVPSRGLIGFRTEFLTQTRGTGIAHSIHEGHEPWFGTLTTRNNGSLVADRAGAVTAFAMTNLQERGVLFTEPGTEVYEGMIVGENSRSDDMDVNITKEKKLTNMRSSTADVTESIVPPRKLSLEQSLEFCRDDECVEVTPEAVRIRKVNLDARERARAASRAKHG</sequence>
<evidence type="ECO:0000256" key="2">
    <source>
        <dbReference type="ARBA" id="ARBA00023134"/>
    </source>
</evidence>
<evidence type="ECO:0000313" key="6">
    <source>
        <dbReference type="Proteomes" id="UP000471745"/>
    </source>
</evidence>
<dbReference type="SUPFAM" id="SSF52540">
    <property type="entry name" value="P-loop containing nucleoside triphosphate hydrolases"/>
    <property type="match status" value="1"/>
</dbReference>
<dbReference type="InterPro" id="IPR035651">
    <property type="entry name" value="BipA_V"/>
</dbReference>
<dbReference type="Pfam" id="PF21018">
    <property type="entry name" value="BipA_C"/>
    <property type="match status" value="1"/>
</dbReference>
<dbReference type="GO" id="GO:0005829">
    <property type="term" value="C:cytosol"/>
    <property type="evidence" value="ECO:0007669"/>
    <property type="project" value="TreeGrafter"/>
</dbReference>